<evidence type="ECO:0000259" key="8">
    <source>
        <dbReference type="PROSITE" id="PS50893"/>
    </source>
</evidence>
<comment type="similarity">
    <text evidence="2">Belongs to the ABC transporter superfamily.</text>
</comment>
<dbReference type="SMART" id="SM00382">
    <property type="entry name" value="AAA"/>
    <property type="match status" value="1"/>
</dbReference>
<sequence length="328" mass="36308">MSEKFLSIKDLVVEYTSDGKIVHAVNGVSLELKKGKTLGLVGETGAGKTTIAKSILRILPDRGAKICNGEVYLDKDNLLTLPERDMQKIRGNRISMIFQDPMTALNPSMRIGDQISEVIEKHNKISKEEARKCAVAMLQMVGIPEQRFEEYPHQFSGGMKQRVVIAIALACQPDLLLADEPTTALDVTIQAQVLKMVMELKEKNNTSMILITHDLGVVANTCDEVAIVYAGEIVEYGTKYDIFDHPTHPYTIGLFGAIPDLNSDEEWLHPVDGLPPDPTNLPKGCAFHPRCPYATEACKADKISLYKTPDGHNCRCCNTEQVVKQTKK</sequence>
<dbReference type="InterPro" id="IPR003439">
    <property type="entry name" value="ABC_transporter-like_ATP-bd"/>
</dbReference>
<dbReference type="InterPro" id="IPR003593">
    <property type="entry name" value="AAA+_ATPase"/>
</dbReference>
<proteinExistence type="inferred from homology"/>
<dbReference type="InterPro" id="IPR050388">
    <property type="entry name" value="ABC_Ni/Peptide_Import"/>
</dbReference>
<dbReference type="Pfam" id="PF08352">
    <property type="entry name" value="oligo_HPY"/>
    <property type="match status" value="1"/>
</dbReference>
<evidence type="ECO:0000256" key="3">
    <source>
        <dbReference type="ARBA" id="ARBA00022448"/>
    </source>
</evidence>
<dbReference type="PROSITE" id="PS50893">
    <property type="entry name" value="ABC_TRANSPORTER_2"/>
    <property type="match status" value="1"/>
</dbReference>
<evidence type="ECO:0000256" key="4">
    <source>
        <dbReference type="ARBA" id="ARBA00022475"/>
    </source>
</evidence>
<reference evidence="9" key="1">
    <citation type="journal article" date="2022" name="Cell">
        <title>Design, construction, and in vivo augmentation of a complex gut microbiome.</title>
        <authorList>
            <person name="Cheng A.G."/>
            <person name="Ho P.Y."/>
            <person name="Aranda-Diaz A."/>
            <person name="Jain S."/>
            <person name="Yu F.B."/>
            <person name="Meng X."/>
            <person name="Wang M."/>
            <person name="Iakiviak M."/>
            <person name="Nagashima K."/>
            <person name="Zhao A."/>
            <person name="Murugkar P."/>
            <person name="Patil A."/>
            <person name="Atabakhsh K."/>
            <person name="Weakley A."/>
            <person name="Yan J."/>
            <person name="Brumbaugh A.R."/>
            <person name="Higginbottom S."/>
            <person name="Dimas A."/>
            <person name="Shiver A.L."/>
            <person name="Deutschbauer A."/>
            <person name="Neff N."/>
            <person name="Sonnenburg J.L."/>
            <person name="Huang K.C."/>
            <person name="Fischbach M.A."/>
        </authorList>
    </citation>
    <scope>NUCLEOTIDE SEQUENCE</scope>
    <source>
        <strain evidence="9">DSM 19829</strain>
    </source>
</reference>
<dbReference type="Pfam" id="PF00005">
    <property type="entry name" value="ABC_tran"/>
    <property type="match status" value="1"/>
</dbReference>
<keyword evidence="10" id="KW-1185">Reference proteome</keyword>
<keyword evidence="5" id="KW-0547">Nucleotide-binding</keyword>
<dbReference type="Gene3D" id="3.40.50.300">
    <property type="entry name" value="P-loop containing nucleotide triphosphate hydrolases"/>
    <property type="match status" value="1"/>
</dbReference>
<evidence type="ECO:0000256" key="1">
    <source>
        <dbReference type="ARBA" id="ARBA00004202"/>
    </source>
</evidence>
<feature type="domain" description="ABC transporter" evidence="8">
    <location>
        <begin position="6"/>
        <end position="255"/>
    </location>
</feature>
<dbReference type="SUPFAM" id="SSF52540">
    <property type="entry name" value="P-loop containing nucleoside triphosphate hydrolases"/>
    <property type="match status" value="1"/>
</dbReference>
<keyword evidence="7" id="KW-0472">Membrane</keyword>
<evidence type="ECO:0000256" key="6">
    <source>
        <dbReference type="ARBA" id="ARBA00022840"/>
    </source>
</evidence>
<dbReference type="PANTHER" id="PTHR43297">
    <property type="entry name" value="OLIGOPEPTIDE TRANSPORT ATP-BINDING PROTEIN APPD"/>
    <property type="match status" value="1"/>
</dbReference>
<evidence type="ECO:0000256" key="2">
    <source>
        <dbReference type="ARBA" id="ARBA00005417"/>
    </source>
</evidence>
<accession>A0ABY5VCN7</accession>
<evidence type="ECO:0000313" key="9">
    <source>
        <dbReference type="EMBL" id="UWP58230.1"/>
    </source>
</evidence>
<evidence type="ECO:0000256" key="5">
    <source>
        <dbReference type="ARBA" id="ARBA00022741"/>
    </source>
</evidence>
<dbReference type="NCBIfam" id="TIGR01727">
    <property type="entry name" value="oligo_HPY"/>
    <property type="match status" value="1"/>
</dbReference>
<dbReference type="InterPro" id="IPR017871">
    <property type="entry name" value="ABC_transporter-like_CS"/>
</dbReference>
<dbReference type="InterPro" id="IPR027417">
    <property type="entry name" value="P-loop_NTPase"/>
</dbReference>
<keyword evidence="4" id="KW-1003">Cell membrane</keyword>
<evidence type="ECO:0000256" key="7">
    <source>
        <dbReference type="ARBA" id="ARBA00023136"/>
    </source>
</evidence>
<comment type="subcellular location">
    <subcellularLocation>
        <location evidence="1">Cell membrane</location>
        <topology evidence="1">Peripheral membrane protein</topology>
    </subcellularLocation>
</comment>
<organism evidence="9 10">
    <name type="scientific">Ruminococcus gauvreauii</name>
    <dbReference type="NCBI Taxonomy" id="438033"/>
    <lineage>
        <taxon>Bacteria</taxon>
        <taxon>Bacillati</taxon>
        <taxon>Bacillota</taxon>
        <taxon>Clostridia</taxon>
        <taxon>Eubacteriales</taxon>
        <taxon>Oscillospiraceae</taxon>
        <taxon>Ruminococcus</taxon>
    </lineage>
</organism>
<dbReference type="PANTHER" id="PTHR43297:SF2">
    <property type="entry name" value="DIPEPTIDE TRANSPORT ATP-BINDING PROTEIN DPPD"/>
    <property type="match status" value="1"/>
</dbReference>
<keyword evidence="3" id="KW-0813">Transport</keyword>
<keyword evidence="6 9" id="KW-0067">ATP-binding</keyword>
<gene>
    <name evidence="9" type="ORF">NQ502_12675</name>
</gene>
<dbReference type="EMBL" id="CP102290">
    <property type="protein sequence ID" value="UWP58230.1"/>
    <property type="molecule type" value="Genomic_DNA"/>
</dbReference>
<protein>
    <submittedName>
        <fullName evidence="9">ABC transporter ATP-binding protein</fullName>
    </submittedName>
</protein>
<dbReference type="InterPro" id="IPR013563">
    <property type="entry name" value="Oligopep_ABC_C"/>
</dbReference>
<dbReference type="CDD" id="cd03257">
    <property type="entry name" value="ABC_NikE_OppD_transporters"/>
    <property type="match status" value="1"/>
</dbReference>
<dbReference type="RefSeq" id="WP_044983370.1">
    <property type="nucleotide sequence ID" value="NZ_CABLBR010000021.1"/>
</dbReference>
<evidence type="ECO:0000313" key="10">
    <source>
        <dbReference type="Proteomes" id="UP001060164"/>
    </source>
</evidence>
<dbReference type="Proteomes" id="UP001060164">
    <property type="component" value="Chromosome"/>
</dbReference>
<dbReference type="GO" id="GO:0005524">
    <property type="term" value="F:ATP binding"/>
    <property type="evidence" value="ECO:0007669"/>
    <property type="project" value="UniProtKB-KW"/>
</dbReference>
<name>A0ABY5VCN7_9FIRM</name>
<dbReference type="PROSITE" id="PS00211">
    <property type="entry name" value="ABC_TRANSPORTER_1"/>
    <property type="match status" value="1"/>
</dbReference>